<keyword evidence="2" id="KW-1185">Reference proteome</keyword>
<proteinExistence type="predicted"/>
<accession>A0A1G6LTM7</accession>
<dbReference type="RefSeq" id="WP_139160315.1">
    <property type="nucleotide sequence ID" value="NZ_FMZC01000002.1"/>
</dbReference>
<protein>
    <recommendedName>
        <fullName evidence="3">Cysteine dioxygenase type I</fullName>
    </recommendedName>
</protein>
<evidence type="ECO:0000313" key="2">
    <source>
        <dbReference type="Proteomes" id="UP000198781"/>
    </source>
</evidence>
<name>A0A1G6LTM7_9BURK</name>
<dbReference type="Gene3D" id="2.60.120.10">
    <property type="entry name" value="Jelly Rolls"/>
    <property type="match status" value="1"/>
</dbReference>
<dbReference type="SUPFAM" id="SSF51182">
    <property type="entry name" value="RmlC-like cupins"/>
    <property type="match status" value="1"/>
</dbReference>
<organism evidence="1 2">
    <name type="scientific">Paracidovorax valerianellae</name>
    <dbReference type="NCBI Taxonomy" id="187868"/>
    <lineage>
        <taxon>Bacteria</taxon>
        <taxon>Pseudomonadati</taxon>
        <taxon>Pseudomonadota</taxon>
        <taxon>Betaproteobacteria</taxon>
        <taxon>Burkholderiales</taxon>
        <taxon>Comamonadaceae</taxon>
        <taxon>Paracidovorax</taxon>
    </lineage>
</organism>
<evidence type="ECO:0008006" key="3">
    <source>
        <dbReference type="Google" id="ProtNLM"/>
    </source>
</evidence>
<dbReference type="Proteomes" id="UP000198781">
    <property type="component" value="Unassembled WGS sequence"/>
</dbReference>
<sequence>MEHGAFQSSPDTSFDRSIEGIKSAWGPLSTEVVAACRGYLEDLVKASPAEEWLAALHKEAAPNKELYRDPTRGFILLAHTEPEGLYRPPHDHGRAWVIYALQQGEMEMGTYARQQDEDGSVRLVKRGSTRVRAGQVQVYLPGDIHDTQCISGPALLFRFTERDLKREDQEEHRLTRYVERHGVWTVGPP</sequence>
<dbReference type="AlphaFoldDB" id="A0A1G6LTM7"/>
<gene>
    <name evidence="1" type="ORF">SAMN05192589_102252</name>
</gene>
<dbReference type="InterPro" id="IPR011051">
    <property type="entry name" value="RmlC_Cupin_sf"/>
</dbReference>
<dbReference type="EMBL" id="FMZC01000002">
    <property type="protein sequence ID" value="SDC46541.1"/>
    <property type="molecule type" value="Genomic_DNA"/>
</dbReference>
<evidence type="ECO:0000313" key="1">
    <source>
        <dbReference type="EMBL" id="SDC46541.1"/>
    </source>
</evidence>
<reference evidence="1 2" key="1">
    <citation type="submission" date="2016-10" db="EMBL/GenBank/DDBJ databases">
        <authorList>
            <person name="de Groot N.N."/>
        </authorList>
    </citation>
    <scope>NUCLEOTIDE SEQUENCE [LARGE SCALE GENOMIC DNA]</scope>
    <source>
        <strain evidence="1 2">DSM 16619</strain>
    </source>
</reference>
<dbReference type="OrthoDB" id="5732427at2"/>
<dbReference type="InterPro" id="IPR014710">
    <property type="entry name" value="RmlC-like_jellyroll"/>
</dbReference>